<feature type="region of interest" description="Disordered" evidence="1">
    <location>
        <begin position="121"/>
        <end position="141"/>
    </location>
</feature>
<reference evidence="2" key="1">
    <citation type="submission" date="2020-03" db="EMBL/GenBank/DDBJ databases">
        <title>The deep terrestrial virosphere.</title>
        <authorList>
            <person name="Holmfeldt K."/>
            <person name="Nilsson E."/>
            <person name="Simone D."/>
            <person name="Lopez-Fernandez M."/>
            <person name="Wu X."/>
            <person name="de Brujin I."/>
            <person name="Lundin D."/>
            <person name="Andersson A."/>
            <person name="Bertilsson S."/>
            <person name="Dopson M."/>
        </authorList>
    </citation>
    <scope>NUCLEOTIDE SEQUENCE</scope>
    <source>
        <strain evidence="2">MM415A01398</strain>
        <strain evidence="3">MM415B02161</strain>
    </source>
</reference>
<evidence type="ECO:0000313" key="3">
    <source>
        <dbReference type="EMBL" id="QJA85898.1"/>
    </source>
</evidence>
<dbReference type="EMBL" id="MT142254">
    <property type="protein sequence ID" value="QJA76947.1"/>
    <property type="molecule type" value="Genomic_DNA"/>
</dbReference>
<gene>
    <name evidence="2" type="ORF">MM415A01398_0007</name>
    <name evidence="3" type="ORF">MM415B02161_0003</name>
</gene>
<evidence type="ECO:0000256" key="1">
    <source>
        <dbReference type="SAM" id="MobiDB-lite"/>
    </source>
</evidence>
<name>A0A6M3K6J3_9ZZZZ</name>
<dbReference type="AlphaFoldDB" id="A0A6M3K6J3"/>
<organism evidence="2">
    <name type="scientific">viral metagenome</name>
    <dbReference type="NCBI Taxonomy" id="1070528"/>
    <lineage>
        <taxon>unclassified sequences</taxon>
        <taxon>metagenomes</taxon>
        <taxon>organismal metagenomes</taxon>
    </lineage>
</organism>
<protein>
    <submittedName>
        <fullName evidence="2">Uncharacterized protein</fullName>
    </submittedName>
</protein>
<accession>A0A6M3K6J3</accession>
<sequence>MQELSTLEKNRLEKCEQDIERGIKEVKKGAKLVGLAMKQIHDEKLFLGECRTWKDYCESRWGFTRQRADQLMNHVDTLKRLGFMPEPVQEVNNLSTTVDVSSSDCTVEPNERQTRELAAAPEEQQAEVWTDAVDESEVEGKNPTAEKVSAIARRKVAEEAWVKIAREFPLFAGKVHLGKVKRPPDDDVILVSKMANAPDRLEAVVRWLRGESAFPADTEAPGDSERETKGHPALAHWRMADKALGALQGHFANGRRGLGPDAEPSPEAAFRIIHQQIQRSITQCTK</sequence>
<proteinExistence type="predicted"/>
<evidence type="ECO:0000313" key="2">
    <source>
        <dbReference type="EMBL" id="QJA76947.1"/>
    </source>
</evidence>
<dbReference type="EMBL" id="MT142602">
    <property type="protein sequence ID" value="QJA85898.1"/>
    <property type="molecule type" value="Genomic_DNA"/>
</dbReference>